<reference evidence="1" key="1">
    <citation type="submission" date="2016-08" db="EMBL/GenBank/DDBJ databases">
        <authorList>
            <person name="Seilhamer J.J."/>
        </authorList>
    </citation>
    <scope>NUCLEOTIDE SEQUENCE</scope>
    <source>
        <strain evidence="1">86</strain>
    </source>
</reference>
<gene>
    <name evidence="1" type="ORF">KL86PLE_40586</name>
</gene>
<sequence>MRNSVPGNLLQIRRRRSSLLLSRRILRKPEATFRSDALEASFAGRLWPADAARCSQAADAGIKVTFL</sequence>
<proteinExistence type="predicted"/>
<organism evidence="1">
    <name type="scientific">uncultured Pleomorphomonas sp</name>
    <dbReference type="NCBI Taxonomy" id="442121"/>
    <lineage>
        <taxon>Bacteria</taxon>
        <taxon>Pseudomonadati</taxon>
        <taxon>Pseudomonadota</taxon>
        <taxon>Alphaproteobacteria</taxon>
        <taxon>Hyphomicrobiales</taxon>
        <taxon>Pleomorphomonadaceae</taxon>
        <taxon>Pleomorphomonas</taxon>
        <taxon>environmental samples</taxon>
    </lineage>
</organism>
<evidence type="ECO:0000313" key="1">
    <source>
        <dbReference type="EMBL" id="SCM76781.1"/>
    </source>
</evidence>
<dbReference type="AlphaFoldDB" id="A0A212LGT8"/>
<protein>
    <submittedName>
        <fullName evidence="1">Uncharacterized protein</fullName>
    </submittedName>
</protein>
<accession>A0A212LGT8</accession>
<name>A0A212LGT8_9HYPH</name>
<dbReference type="EMBL" id="FMJD01000008">
    <property type="protein sequence ID" value="SCM76781.1"/>
    <property type="molecule type" value="Genomic_DNA"/>
</dbReference>